<dbReference type="EMBL" id="FMZP01000008">
    <property type="protein sequence ID" value="SDC83664.1"/>
    <property type="molecule type" value="Genomic_DNA"/>
</dbReference>
<dbReference type="Proteomes" id="UP000199320">
    <property type="component" value="Unassembled WGS sequence"/>
</dbReference>
<name>A0A1G6PVH7_9EURY</name>
<dbReference type="InterPro" id="IPR002716">
    <property type="entry name" value="PIN_dom"/>
</dbReference>
<evidence type="ECO:0000313" key="3">
    <source>
        <dbReference type="EMBL" id="SET33599.1"/>
    </source>
</evidence>
<dbReference type="Pfam" id="PF01850">
    <property type="entry name" value="PIN"/>
    <property type="match status" value="1"/>
</dbReference>
<dbReference type="RefSeq" id="WP_092931688.1">
    <property type="nucleotide sequence ID" value="NZ_FMZP01000008.1"/>
</dbReference>
<proteinExistence type="predicted"/>
<feature type="domain" description="PIN" evidence="1">
    <location>
        <begin position="2"/>
        <end position="110"/>
    </location>
</feature>
<dbReference type="STRING" id="392421.SAMN04488694_105220"/>
<dbReference type="Proteomes" id="UP000324021">
    <property type="component" value="Unassembled WGS sequence"/>
</dbReference>
<reference evidence="4 5" key="1">
    <citation type="submission" date="2016-10" db="EMBL/GenBank/DDBJ databases">
        <authorList>
            <person name="Varghese N."/>
            <person name="Submissions S."/>
        </authorList>
    </citation>
    <scope>NUCLEOTIDE SEQUENCE [LARGE SCALE GENOMIC DNA]</scope>
    <source>
        <strain evidence="2 5">CDM_1</strain>
        <strain evidence="4">CDM_6</strain>
    </source>
</reference>
<accession>A0A1G6PVH7</accession>
<dbReference type="InterPro" id="IPR029060">
    <property type="entry name" value="PIN-like_dom_sf"/>
</dbReference>
<reference evidence="3" key="2">
    <citation type="submission" date="2016-10" db="EMBL/GenBank/DDBJ databases">
        <authorList>
            <person name="de Groot N.N."/>
        </authorList>
    </citation>
    <scope>NUCLEOTIDE SEQUENCE [LARGE SCALE GENOMIC DNA]</scope>
    <source>
        <strain evidence="3">CDM_6</strain>
    </source>
</reference>
<sequence length="126" mass="14513">MYAETDFLLALIKDDDWLGDAAESIYREHHDELWTSQFTLIELLMVAYREERDTERVVSNAANLVEVRGDVETVVTAATYVEDHGFTPFDALHLVESNRETIVSSDETYEDVTSRLDLKTVDEHEE</sequence>
<dbReference type="AlphaFoldDB" id="A0A1G6PVH7"/>
<gene>
    <name evidence="3" type="ORF">SAMN04488694_105220</name>
    <name evidence="2" type="ORF">SAMN05192552_100812</name>
</gene>
<evidence type="ECO:0000313" key="5">
    <source>
        <dbReference type="Proteomes" id="UP000324021"/>
    </source>
</evidence>
<evidence type="ECO:0000313" key="4">
    <source>
        <dbReference type="Proteomes" id="UP000199320"/>
    </source>
</evidence>
<keyword evidence="4" id="KW-1185">Reference proteome</keyword>
<protein>
    <submittedName>
        <fullName evidence="2">PIN domain-containing protein</fullName>
    </submittedName>
</protein>
<dbReference type="OrthoDB" id="194754at2157"/>
<dbReference type="Gene3D" id="3.40.50.1010">
    <property type="entry name" value="5'-nuclease"/>
    <property type="match status" value="1"/>
</dbReference>
<dbReference type="EMBL" id="FOIC01000005">
    <property type="protein sequence ID" value="SET33599.1"/>
    <property type="molecule type" value="Genomic_DNA"/>
</dbReference>
<evidence type="ECO:0000259" key="1">
    <source>
        <dbReference type="Pfam" id="PF01850"/>
    </source>
</evidence>
<organism evidence="2 5">
    <name type="scientific">Natrinema hispanicum</name>
    <dbReference type="NCBI Taxonomy" id="392421"/>
    <lineage>
        <taxon>Archaea</taxon>
        <taxon>Methanobacteriati</taxon>
        <taxon>Methanobacteriota</taxon>
        <taxon>Stenosarchaea group</taxon>
        <taxon>Halobacteria</taxon>
        <taxon>Halobacteriales</taxon>
        <taxon>Natrialbaceae</taxon>
        <taxon>Natrinema</taxon>
    </lineage>
</organism>
<dbReference type="SUPFAM" id="SSF88723">
    <property type="entry name" value="PIN domain-like"/>
    <property type="match status" value="1"/>
</dbReference>
<evidence type="ECO:0000313" key="2">
    <source>
        <dbReference type="EMBL" id="SDC83664.1"/>
    </source>
</evidence>